<dbReference type="Pfam" id="PF02852">
    <property type="entry name" value="Pyr_redox_dim"/>
    <property type="match status" value="1"/>
</dbReference>
<dbReference type="InterPro" id="IPR016156">
    <property type="entry name" value="FAD/NAD-linked_Rdtase_dimer_sf"/>
</dbReference>
<reference evidence="10" key="1">
    <citation type="journal article" date="2019" name="Int. J. Syst. Evol. Microbiol.">
        <title>The Global Catalogue of Microorganisms (GCM) 10K type strain sequencing project: providing services to taxonomists for standard genome sequencing and annotation.</title>
        <authorList>
            <consortium name="The Broad Institute Genomics Platform"/>
            <consortium name="The Broad Institute Genome Sequencing Center for Infectious Disease"/>
            <person name="Wu L."/>
            <person name="Ma J."/>
        </authorList>
    </citation>
    <scope>NUCLEOTIDE SEQUENCE [LARGE SCALE GENOMIC DNA]</scope>
    <source>
        <strain evidence="10">CCM 8903</strain>
    </source>
</reference>
<evidence type="ECO:0000256" key="7">
    <source>
        <dbReference type="ARBA" id="ARBA00023284"/>
    </source>
</evidence>
<dbReference type="Pfam" id="PF00581">
    <property type="entry name" value="Rhodanese"/>
    <property type="match status" value="1"/>
</dbReference>
<dbReference type="SMART" id="SM00450">
    <property type="entry name" value="RHOD"/>
    <property type="match status" value="1"/>
</dbReference>
<dbReference type="InterPro" id="IPR036188">
    <property type="entry name" value="FAD/NAD-bd_sf"/>
</dbReference>
<keyword evidence="6" id="KW-0558">Oxidation</keyword>
<evidence type="ECO:0000256" key="1">
    <source>
        <dbReference type="ARBA" id="ARBA00001974"/>
    </source>
</evidence>
<comment type="cofactor">
    <cofactor evidence="1">
        <name>FAD</name>
        <dbReference type="ChEBI" id="CHEBI:57692"/>
    </cofactor>
</comment>
<evidence type="ECO:0000256" key="5">
    <source>
        <dbReference type="ARBA" id="ARBA00023002"/>
    </source>
</evidence>
<evidence type="ECO:0000256" key="2">
    <source>
        <dbReference type="ARBA" id="ARBA00009130"/>
    </source>
</evidence>
<dbReference type="SUPFAM" id="SSF51905">
    <property type="entry name" value="FAD/NAD(P)-binding domain"/>
    <property type="match status" value="2"/>
</dbReference>
<accession>A0ABW4E7N7</accession>
<dbReference type="PANTHER" id="PTHR43429">
    <property type="entry name" value="PYRIDINE NUCLEOTIDE-DISULFIDE OXIDOREDUCTASE DOMAIN-CONTAINING"/>
    <property type="match status" value="1"/>
</dbReference>
<comment type="similarity">
    <text evidence="2">Belongs to the class-III pyridine nucleotide-disulfide oxidoreductase family.</text>
</comment>
<dbReference type="PANTHER" id="PTHR43429:SF1">
    <property type="entry name" value="NAD(P)H SULFUR OXIDOREDUCTASE (COA-DEPENDENT)"/>
    <property type="match status" value="1"/>
</dbReference>
<evidence type="ECO:0000256" key="3">
    <source>
        <dbReference type="ARBA" id="ARBA00022630"/>
    </source>
</evidence>
<dbReference type="SUPFAM" id="SSF55424">
    <property type="entry name" value="FAD/NAD-linked reductases, dimerisation (C-terminal) domain"/>
    <property type="match status" value="1"/>
</dbReference>
<dbReference type="PRINTS" id="PR00368">
    <property type="entry name" value="FADPNR"/>
</dbReference>
<dbReference type="Pfam" id="PF07992">
    <property type="entry name" value="Pyr_redox_2"/>
    <property type="match status" value="1"/>
</dbReference>
<keyword evidence="7" id="KW-0676">Redox-active center</keyword>
<dbReference type="PROSITE" id="PS50206">
    <property type="entry name" value="RHODANESE_3"/>
    <property type="match status" value="1"/>
</dbReference>
<proteinExistence type="inferred from homology"/>
<evidence type="ECO:0000256" key="4">
    <source>
        <dbReference type="ARBA" id="ARBA00022827"/>
    </source>
</evidence>
<protein>
    <submittedName>
        <fullName evidence="9">FAD-dependent oxidoreductase</fullName>
    </submittedName>
</protein>
<dbReference type="PRINTS" id="PR00411">
    <property type="entry name" value="PNDRDTASEI"/>
</dbReference>
<evidence type="ECO:0000256" key="6">
    <source>
        <dbReference type="ARBA" id="ARBA00023097"/>
    </source>
</evidence>
<evidence type="ECO:0000313" key="9">
    <source>
        <dbReference type="EMBL" id="MFD1485143.1"/>
    </source>
</evidence>
<dbReference type="InterPro" id="IPR004099">
    <property type="entry name" value="Pyr_nucl-diS_OxRdtase_dimer"/>
</dbReference>
<evidence type="ECO:0000313" key="10">
    <source>
        <dbReference type="Proteomes" id="UP001597252"/>
    </source>
</evidence>
<dbReference type="CDD" id="cd01524">
    <property type="entry name" value="RHOD_Pyr_redox"/>
    <property type="match status" value="1"/>
</dbReference>
<dbReference type="SUPFAM" id="SSF52821">
    <property type="entry name" value="Rhodanese/Cell cycle control phosphatase"/>
    <property type="match status" value="1"/>
</dbReference>
<keyword evidence="5" id="KW-0560">Oxidoreductase</keyword>
<comment type="caution">
    <text evidence="9">The sequence shown here is derived from an EMBL/GenBank/DDBJ whole genome shotgun (WGS) entry which is preliminary data.</text>
</comment>
<keyword evidence="4" id="KW-0274">FAD</keyword>
<dbReference type="EMBL" id="JBHTON010000021">
    <property type="protein sequence ID" value="MFD1485143.1"/>
    <property type="molecule type" value="Genomic_DNA"/>
</dbReference>
<dbReference type="InterPro" id="IPR050260">
    <property type="entry name" value="FAD-bd_OxRdtase"/>
</dbReference>
<sequence length="549" mass="58324">MTKYVIIGGVAGGMSAATRLRRLQEDAQIIVFEKGPHVSFANCGLPYYLGQEITDRDDLLVQTPAKLKARFDLDVRENTAVIAIDPAAQTVTVQAGSKTYTESYDDLILSPGAKPVVPAIPGLTGAANVFTLRNIPDMDQIDSYLHQAAPQTAVVIGAGAIGLEMAESLQKRGLKVSIVEAGSHVFPALDEEMAAPLVTSLKAHGVAVHLHDGVKEVHEQAVVLSSGTSLPADMILVSVGVRPETTLAQAAGLTLGVTGGIAVDDRYQTSAPHVYAVGDAIEVTNQVSKQPALIALASPANRQGRQVADVLSGVKTANRGSIGTAIVRVFDQVAATTGLSEAQARALGLKFAVAHISGKNHAAYYPNAQALWLKVIFAPDSGVIYGAQAVGPDGVDKRIDVLATAIKGQLTVFDLPELELTYAPPFGVAKDPVNMLGYVASNIALGLSHTLQWHELDAALAQGKQLLDVREPDEYAQGHFSAAKNLPLDQLRAHLDDLDPHQDYIVSCQTGLRSYLAERLLRGHGFHVQNLDGAYSLYQQVRDDLITTD</sequence>
<feature type="domain" description="Rhodanese" evidence="8">
    <location>
        <begin position="460"/>
        <end position="547"/>
    </location>
</feature>
<organism evidence="9 10">
    <name type="scientific">Lacticaseibacillus baoqingensis</name>
    <dbReference type="NCBI Taxonomy" id="2486013"/>
    <lineage>
        <taxon>Bacteria</taxon>
        <taxon>Bacillati</taxon>
        <taxon>Bacillota</taxon>
        <taxon>Bacilli</taxon>
        <taxon>Lactobacillales</taxon>
        <taxon>Lactobacillaceae</taxon>
        <taxon>Lacticaseibacillus</taxon>
    </lineage>
</organism>
<dbReference type="InterPro" id="IPR001763">
    <property type="entry name" value="Rhodanese-like_dom"/>
</dbReference>
<name>A0ABW4E7N7_9LACO</name>
<dbReference type="Gene3D" id="3.50.50.60">
    <property type="entry name" value="FAD/NAD(P)-binding domain"/>
    <property type="match status" value="2"/>
</dbReference>
<gene>
    <name evidence="9" type="ORF">ACFQ5J_07865</name>
</gene>
<keyword evidence="10" id="KW-1185">Reference proteome</keyword>
<dbReference type="InterPro" id="IPR036873">
    <property type="entry name" value="Rhodanese-like_dom_sf"/>
</dbReference>
<dbReference type="Proteomes" id="UP001597252">
    <property type="component" value="Unassembled WGS sequence"/>
</dbReference>
<dbReference type="RefSeq" id="WP_125753975.1">
    <property type="nucleotide sequence ID" value="NZ_JBHTON010000021.1"/>
</dbReference>
<dbReference type="Gene3D" id="3.40.250.10">
    <property type="entry name" value="Rhodanese-like domain"/>
    <property type="match status" value="1"/>
</dbReference>
<evidence type="ECO:0000259" key="8">
    <source>
        <dbReference type="PROSITE" id="PS50206"/>
    </source>
</evidence>
<keyword evidence="3" id="KW-0285">Flavoprotein</keyword>
<dbReference type="InterPro" id="IPR023753">
    <property type="entry name" value="FAD/NAD-binding_dom"/>
</dbReference>